<dbReference type="NCBIfam" id="TIGR00794">
    <property type="entry name" value="kup"/>
    <property type="match status" value="1"/>
</dbReference>
<dbReference type="InterPro" id="IPR053951">
    <property type="entry name" value="K_trans_N"/>
</dbReference>
<evidence type="ECO:0000256" key="5">
    <source>
        <dbReference type="ARBA" id="ARBA00022958"/>
    </source>
</evidence>
<keyword evidence="2" id="KW-0813">Transport</keyword>
<feature type="transmembrane region" description="Helical" evidence="10">
    <location>
        <begin position="304"/>
        <end position="322"/>
    </location>
</feature>
<feature type="transmembrane region" description="Helical" evidence="10">
    <location>
        <begin position="100"/>
        <end position="121"/>
    </location>
</feature>
<evidence type="ECO:0000313" key="13">
    <source>
        <dbReference type="EMBL" id="KAG9680497.1"/>
    </source>
</evidence>
<dbReference type="PANTHER" id="PTHR30540">
    <property type="entry name" value="OSMOTIC STRESS POTASSIUM TRANSPORTER"/>
    <property type="match status" value="1"/>
</dbReference>
<reference evidence="13" key="2">
    <citation type="submission" date="2021-08" db="EMBL/GenBank/DDBJ databases">
        <authorList>
            <person name="Gostincar C."/>
            <person name="Sun X."/>
            <person name="Song Z."/>
            <person name="Gunde-Cimerman N."/>
        </authorList>
    </citation>
    <scope>NUCLEOTIDE SEQUENCE</scope>
    <source>
        <strain evidence="13">EXF-9911</strain>
    </source>
</reference>
<dbReference type="GO" id="GO:0015079">
    <property type="term" value="F:potassium ion transmembrane transporter activity"/>
    <property type="evidence" value="ECO:0007669"/>
    <property type="project" value="InterPro"/>
</dbReference>
<dbReference type="Pfam" id="PF22776">
    <property type="entry name" value="K_trans_C"/>
    <property type="match status" value="1"/>
</dbReference>
<evidence type="ECO:0000256" key="3">
    <source>
        <dbReference type="ARBA" id="ARBA00022538"/>
    </source>
</evidence>
<keyword evidence="5" id="KW-0630">Potassium</keyword>
<dbReference type="Proteomes" id="UP000779574">
    <property type="component" value="Unassembled WGS sequence"/>
</dbReference>
<feature type="region of interest" description="Disordered" evidence="9">
    <location>
        <begin position="1"/>
        <end position="27"/>
    </location>
</feature>
<feature type="transmembrane region" description="Helical" evidence="10">
    <location>
        <begin position="226"/>
        <end position="245"/>
    </location>
</feature>
<keyword evidence="8 10" id="KW-0472">Membrane</keyword>
<keyword evidence="7" id="KW-0406">Ion transport</keyword>
<feature type="transmembrane region" description="Helical" evidence="10">
    <location>
        <begin position="453"/>
        <end position="477"/>
    </location>
</feature>
<organism evidence="13 14">
    <name type="scientific">Aureobasidium melanogenum</name>
    <name type="common">Aureobasidium pullulans var. melanogenum</name>
    <dbReference type="NCBI Taxonomy" id="46634"/>
    <lineage>
        <taxon>Eukaryota</taxon>
        <taxon>Fungi</taxon>
        <taxon>Dikarya</taxon>
        <taxon>Ascomycota</taxon>
        <taxon>Pezizomycotina</taxon>
        <taxon>Dothideomycetes</taxon>
        <taxon>Dothideomycetidae</taxon>
        <taxon>Dothideales</taxon>
        <taxon>Saccotheciaceae</taxon>
        <taxon>Aureobasidium</taxon>
    </lineage>
</organism>
<feature type="transmembrane region" description="Helical" evidence="10">
    <location>
        <begin position="334"/>
        <end position="355"/>
    </location>
</feature>
<evidence type="ECO:0000256" key="9">
    <source>
        <dbReference type="SAM" id="MobiDB-lite"/>
    </source>
</evidence>
<reference evidence="13" key="1">
    <citation type="journal article" date="2021" name="J Fungi (Basel)">
        <title>Virulence traits and population genomics of the black yeast Aureobasidium melanogenum.</title>
        <authorList>
            <person name="Cernosa A."/>
            <person name="Sun X."/>
            <person name="Gostincar C."/>
            <person name="Fang C."/>
            <person name="Gunde-Cimerman N."/>
            <person name="Song Z."/>
        </authorList>
    </citation>
    <scope>NUCLEOTIDE SEQUENCE</scope>
    <source>
        <strain evidence="13">EXF-9911</strain>
    </source>
</reference>
<keyword evidence="3" id="KW-0633">Potassium transport</keyword>
<evidence type="ECO:0000256" key="10">
    <source>
        <dbReference type="SAM" id="Phobius"/>
    </source>
</evidence>
<dbReference type="GO" id="GO:0016020">
    <property type="term" value="C:membrane"/>
    <property type="evidence" value="ECO:0007669"/>
    <property type="project" value="UniProtKB-SubCell"/>
</dbReference>
<evidence type="ECO:0000313" key="14">
    <source>
        <dbReference type="Proteomes" id="UP000779574"/>
    </source>
</evidence>
<accession>A0A9P8E586</accession>
<proteinExistence type="predicted"/>
<evidence type="ECO:0000256" key="8">
    <source>
        <dbReference type="ARBA" id="ARBA00023136"/>
    </source>
</evidence>
<feature type="domain" description="K+ potassium transporter integral membrane" evidence="11">
    <location>
        <begin position="67"/>
        <end position="551"/>
    </location>
</feature>
<feature type="transmembrane region" description="Helical" evidence="10">
    <location>
        <begin position="484"/>
        <end position="505"/>
    </location>
</feature>
<feature type="transmembrane region" description="Helical" evidence="10">
    <location>
        <begin position="375"/>
        <end position="405"/>
    </location>
</feature>
<sequence>MSENGHVRFDDRTLQREMTKESMASRKKSVAEKEAEIESVWSDEPYGLEERDFKKKQTFKGWTLLYLAYQSMGVIYGDIGTSPLYVYSSTFTSEPSKDDLLGALSLIIWTLTLIVTIKYVLIVLSADDEGEGGTFAIYTLLSRFSEIMKRDPRTYHAIRMERYPNAELPRQSRSIRNWLEKSKVAHATLKILAVFGVSLIIADGILTPAQSVLGAIQGLTVVDEKIGSPTIIGVSCAILVLLFLLQPLGVQKLASCFAPIVIIWLLFNASFGIYNLVMHDWTVLKAFSPYFAGLYFMRLKKDGWLSLGGILLCFTGVEALFADLGAFSKRAIQISWLCLTFPCLLLAYIGQAAYISRTPSAYANPFFETVPPGMFYPSLVVSILAAIVASQALITSTFQLLIQLMHSSYFPQIKATYTSTAFHGQVYIPIANWLMMIGTVIVTAVYSNTTKLGHAYGVCVILVTFITTNLVTLVALIVWKTNPFLVFAVWLPFVTLDGLYLSSALTKVPEGAWFTLLLAVLLASFFSLWRFGKEKQWATEAKNQAQLSELVAYSSNNLSSTTTTSDTPARKSFHLSWRHGGGELTETKGMGIFFDKAGTDIHVPQVYEHFITKFEAQMQVVVFLHLRALSEPHVHEEERYTIARTPLPNVYRMTIRYGYMDRVVTPDLSKLVYEQVRMAIVRGTVVNRPKPTVPETVIQNLHDTFREDGDMDPHVTTTITTFAPEVEVGADENDTSGATALVTSRRLRALDDAFKTQTLYLVGKQQLRVYEDTPIVKKALLEAFLFVRENTRAKVAQLDVPVEKLVEVGFVGEM</sequence>
<dbReference type="Pfam" id="PF02705">
    <property type="entry name" value="K_trans"/>
    <property type="match status" value="1"/>
</dbReference>
<evidence type="ECO:0000256" key="1">
    <source>
        <dbReference type="ARBA" id="ARBA00004141"/>
    </source>
</evidence>
<comment type="caution">
    <text evidence="13">The sequence shown here is derived from an EMBL/GenBank/DDBJ whole genome shotgun (WGS) entry which is preliminary data.</text>
</comment>
<dbReference type="PANTHER" id="PTHR30540:SF83">
    <property type="entry name" value="K+ POTASSIUM TRANSPORTER"/>
    <property type="match status" value="1"/>
</dbReference>
<evidence type="ECO:0000256" key="7">
    <source>
        <dbReference type="ARBA" id="ARBA00023065"/>
    </source>
</evidence>
<feature type="transmembrane region" description="Helical" evidence="10">
    <location>
        <begin position="64"/>
        <end position="88"/>
    </location>
</feature>
<dbReference type="InterPro" id="IPR053952">
    <property type="entry name" value="K_trans_C"/>
</dbReference>
<keyword evidence="6 10" id="KW-1133">Transmembrane helix</keyword>
<feature type="transmembrane region" description="Helical" evidence="10">
    <location>
        <begin position="426"/>
        <end position="447"/>
    </location>
</feature>
<feature type="non-terminal residue" evidence="13">
    <location>
        <position position="1"/>
    </location>
</feature>
<keyword evidence="4 10" id="KW-0812">Transmembrane</keyword>
<feature type="transmembrane region" description="Helical" evidence="10">
    <location>
        <begin position="511"/>
        <end position="529"/>
    </location>
</feature>
<evidence type="ECO:0000256" key="4">
    <source>
        <dbReference type="ARBA" id="ARBA00022692"/>
    </source>
</evidence>
<protein>
    <submittedName>
        <fullName evidence="13">Potassium transporter</fullName>
    </submittedName>
</protein>
<feature type="domain" description="K+ potassium transporter C-terminal" evidence="12">
    <location>
        <begin position="588"/>
        <end position="813"/>
    </location>
</feature>
<evidence type="ECO:0000259" key="11">
    <source>
        <dbReference type="Pfam" id="PF02705"/>
    </source>
</evidence>
<dbReference type="OrthoDB" id="504708at2759"/>
<name>A0A9P8E586_AURME</name>
<evidence type="ECO:0000256" key="2">
    <source>
        <dbReference type="ARBA" id="ARBA00022448"/>
    </source>
</evidence>
<dbReference type="AlphaFoldDB" id="A0A9P8E586"/>
<feature type="transmembrane region" description="Helical" evidence="10">
    <location>
        <begin position="184"/>
        <end position="206"/>
    </location>
</feature>
<feature type="transmembrane region" description="Helical" evidence="10">
    <location>
        <begin position="257"/>
        <end position="277"/>
    </location>
</feature>
<evidence type="ECO:0000259" key="12">
    <source>
        <dbReference type="Pfam" id="PF22776"/>
    </source>
</evidence>
<gene>
    <name evidence="13" type="ORF">KCU76_g15121</name>
</gene>
<comment type="subcellular location">
    <subcellularLocation>
        <location evidence="1">Membrane</location>
        <topology evidence="1">Multi-pass membrane protein</topology>
    </subcellularLocation>
</comment>
<dbReference type="InterPro" id="IPR003855">
    <property type="entry name" value="K+_transporter"/>
</dbReference>
<evidence type="ECO:0000256" key="6">
    <source>
        <dbReference type="ARBA" id="ARBA00022989"/>
    </source>
</evidence>
<dbReference type="EMBL" id="JAHFXF010000966">
    <property type="protein sequence ID" value="KAG9680497.1"/>
    <property type="molecule type" value="Genomic_DNA"/>
</dbReference>